<dbReference type="InterPro" id="IPR005225">
    <property type="entry name" value="Small_GTP-bd"/>
</dbReference>
<dbReference type="PROSITE" id="PS51421">
    <property type="entry name" value="RAS"/>
    <property type="match status" value="1"/>
</dbReference>
<dbReference type="Gene3D" id="3.40.50.300">
    <property type="entry name" value="P-loop containing nucleotide triphosphate hydrolases"/>
    <property type="match status" value="1"/>
</dbReference>
<reference evidence="7 8" key="1">
    <citation type="submission" date="2024-04" db="EMBL/GenBank/DDBJ databases">
        <title>Tritrichomonas musculus Genome.</title>
        <authorList>
            <person name="Alves-Ferreira E."/>
            <person name="Grigg M."/>
            <person name="Lorenzi H."/>
            <person name="Galac M."/>
        </authorList>
    </citation>
    <scope>NUCLEOTIDE SEQUENCE [LARGE SCALE GENOMIC DNA]</scope>
    <source>
        <strain evidence="7 8">EAF2021</strain>
    </source>
</reference>
<keyword evidence="3 6" id="KW-0342">GTP-binding</keyword>
<accession>A0ABR2L1D8</accession>
<evidence type="ECO:0000256" key="3">
    <source>
        <dbReference type="ARBA" id="ARBA00023134"/>
    </source>
</evidence>
<dbReference type="PRINTS" id="PR00449">
    <property type="entry name" value="RASTRNSFRMNG"/>
</dbReference>
<gene>
    <name evidence="7" type="ORF">M9Y10_015073</name>
</gene>
<keyword evidence="5 6" id="KW-0636">Prenylation</keyword>
<dbReference type="InterPro" id="IPR030697">
    <property type="entry name" value="Rab29/Rab38/Rab32"/>
</dbReference>
<sequence length="215" mass="25003">MNLEDKNKHVKKVLKLIFVGDMGTGKTSFIRQFVSGVFSEFYKSTIGVDFAHKSIEWDENTTIDLQLWDISGQERFEKLTRMFYQESVGAYILFDVNDLNTLDTAKFWKEDIDEKVLTDKNEPIPCVLLGNKCDLVKSFEWGKTKEEMDQFCKENKYIGFFETSARERTNVDESINFIIKYILDNDIGPYRPDTSKCVPVQQQNPDPEPKKSCCK</sequence>
<dbReference type="InterPro" id="IPR001806">
    <property type="entry name" value="Small_GTPase"/>
</dbReference>
<evidence type="ECO:0000256" key="6">
    <source>
        <dbReference type="RuleBase" id="RU367128"/>
    </source>
</evidence>
<dbReference type="PROSITE" id="PS51419">
    <property type="entry name" value="RAB"/>
    <property type="match status" value="1"/>
</dbReference>
<comment type="caution">
    <text evidence="7">The sequence shown here is derived from an EMBL/GenBank/DDBJ whole genome shotgun (WGS) entry which is preliminary data.</text>
</comment>
<evidence type="ECO:0000256" key="2">
    <source>
        <dbReference type="ARBA" id="ARBA00022741"/>
    </source>
</evidence>
<evidence type="ECO:0000256" key="4">
    <source>
        <dbReference type="ARBA" id="ARBA00023288"/>
    </source>
</evidence>
<dbReference type="PANTHER" id="PTHR47981:SF39">
    <property type="entry name" value="RAS-RELATED PROTEIN RAB"/>
    <property type="match status" value="1"/>
</dbReference>
<proteinExistence type="inferred from homology"/>
<dbReference type="EMBL" id="JAPFFF010000002">
    <property type="protein sequence ID" value="KAK8897139.1"/>
    <property type="molecule type" value="Genomic_DNA"/>
</dbReference>
<dbReference type="SMART" id="SM00175">
    <property type="entry name" value="RAB"/>
    <property type="match status" value="1"/>
</dbReference>
<dbReference type="SUPFAM" id="SSF52540">
    <property type="entry name" value="P-loop containing nucleoside triphosphate hydrolases"/>
    <property type="match status" value="1"/>
</dbReference>
<name>A0ABR2L1D8_9EUKA</name>
<evidence type="ECO:0000256" key="1">
    <source>
        <dbReference type="ARBA" id="ARBA00006270"/>
    </source>
</evidence>
<evidence type="ECO:0000313" key="8">
    <source>
        <dbReference type="Proteomes" id="UP001470230"/>
    </source>
</evidence>
<comment type="similarity">
    <text evidence="1 6">Belongs to the small GTPase superfamily. Rab family.</text>
</comment>
<keyword evidence="2 6" id="KW-0547">Nucleotide-binding</keyword>
<dbReference type="SMART" id="SM00173">
    <property type="entry name" value="RAS"/>
    <property type="match status" value="1"/>
</dbReference>
<protein>
    <recommendedName>
        <fullName evidence="6">Ras-related protein Rab</fullName>
    </recommendedName>
</protein>
<dbReference type="InterPro" id="IPR027417">
    <property type="entry name" value="P-loop_NTPase"/>
</dbReference>
<dbReference type="SMART" id="SM00176">
    <property type="entry name" value="RAN"/>
    <property type="match status" value="1"/>
</dbReference>
<dbReference type="SMART" id="SM00174">
    <property type="entry name" value="RHO"/>
    <property type="match status" value="1"/>
</dbReference>
<organism evidence="7 8">
    <name type="scientific">Tritrichomonas musculus</name>
    <dbReference type="NCBI Taxonomy" id="1915356"/>
    <lineage>
        <taxon>Eukaryota</taxon>
        <taxon>Metamonada</taxon>
        <taxon>Parabasalia</taxon>
        <taxon>Tritrichomonadida</taxon>
        <taxon>Tritrichomonadidae</taxon>
        <taxon>Tritrichomonas</taxon>
    </lineage>
</organism>
<comment type="subcellular location">
    <subcellularLocation>
        <location evidence="6">Membrane</location>
        <topology evidence="6">Lipid-anchor</topology>
    </subcellularLocation>
</comment>
<dbReference type="Pfam" id="PF00071">
    <property type="entry name" value="Ras"/>
    <property type="match status" value="1"/>
</dbReference>
<keyword evidence="6" id="KW-0472">Membrane</keyword>
<dbReference type="NCBIfam" id="TIGR00231">
    <property type="entry name" value="small_GTP"/>
    <property type="match status" value="1"/>
</dbReference>
<evidence type="ECO:0000256" key="5">
    <source>
        <dbReference type="ARBA" id="ARBA00023289"/>
    </source>
</evidence>
<dbReference type="Proteomes" id="UP001470230">
    <property type="component" value="Unassembled WGS sequence"/>
</dbReference>
<dbReference type="CDD" id="cd04107">
    <property type="entry name" value="Rab32_Rab38"/>
    <property type="match status" value="1"/>
</dbReference>
<dbReference type="PANTHER" id="PTHR47981">
    <property type="entry name" value="RAB FAMILY"/>
    <property type="match status" value="1"/>
</dbReference>
<keyword evidence="4 6" id="KW-0449">Lipoprotein</keyword>
<comment type="function">
    <text evidence="6">The small GTPases Rab are key regulators in vesicle trafficking.</text>
</comment>
<keyword evidence="8" id="KW-1185">Reference proteome</keyword>
<evidence type="ECO:0000313" key="7">
    <source>
        <dbReference type="EMBL" id="KAK8897139.1"/>
    </source>
</evidence>